<accession>A0AA43XI68</accession>
<feature type="binding site" evidence="14">
    <location>
        <begin position="7"/>
        <end position="10"/>
    </location>
    <ligand>
        <name>ATP</name>
        <dbReference type="ChEBI" id="CHEBI:30616"/>
    </ligand>
</feature>
<keyword evidence="10 14" id="KW-0067">ATP-binding</keyword>
<dbReference type="InterPro" id="IPR001048">
    <property type="entry name" value="Asp/Glu/Uridylate_kinase"/>
</dbReference>
<dbReference type="InterPro" id="IPR002912">
    <property type="entry name" value="ACT_dom"/>
</dbReference>
<dbReference type="NCBIfam" id="NF005155">
    <property type="entry name" value="PRK06635.1-4"/>
    <property type="match status" value="1"/>
</dbReference>
<dbReference type="PANTHER" id="PTHR21499:SF68">
    <property type="entry name" value="ASPARTOKINASE 2"/>
    <property type="match status" value="1"/>
</dbReference>
<dbReference type="Proteomes" id="UP000449710">
    <property type="component" value="Unassembled WGS sequence"/>
</dbReference>
<dbReference type="GO" id="GO:0004072">
    <property type="term" value="F:aspartate kinase activity"/>
    <property type="evidence" value="ECO:0007669"/>
    <property type="project" value="UniProtKB-EC"/>
</dbReference>
<evidence type="ECO:0000256" key="14">
    <source>
        <dbReference type="PIRSR" id="PIRSR000726-1"/>
    </source>
</evidence>
<dbReference type="GO" id="GO:0019877">
    <property type="term" value="P:diaminopimelate biosynthetic process"/>
    <property type="evidence" value="ECO:0007669"/>
    <property type="project" value="UniProtKB-KW"/>
</dbReference>
<evidence type="ECO:0000256" key="13">
    <source>
        <dbReference type="ARBA" id="ARBA00047872"/>
    </source>
</evidence>
<evidence type="ECO:0000256" key="15">
    <source>
        <dbReference type="RuleBase" id="RU003448"/>
    </source>
</evidence>
<comment type="similarity">
    <text evidence="5 15">Belongs to the aspartokinase family.</text>
</comment>
<proteinExistence type="inferred from homology"/>
<dbReference type="SUPFAM" id="SSF55021">
    <property type="entry name" value="ACT-like"/>
    <property type="match status" value="2"/>
</dbReference>
<dbReference type="PANTHER" id="PTHR21499">
    <property type="entry name" value="ASPARTATE KINASE"/>
    <property type="match status" value="1"/>
</dbReference>
<evidence type="ECO:0000256" key="3">
    <source>
        <dbReference type="ARBA" id="ARBA00004986"/>
    </source>
</evidence>
<dbReference type="NCBIfam" id="NF005154">
    <property type="entry name" value="PRK06635.1-2"/>
    <property type="match status" value="1"/>
</dbReference>
<organism evidence="18 19">
    <name type="scientific">Isachenkonia alkalipeptolytica</name>
    <dbReference type="NCBI Taxonomy" id="2565777"/>
    <lineage>
        <taxon>Bacteria</taxon>
        <taxon>Bacillati</taxon>
        <taxon>Bacillota</taxon>
        <taxon>Clostridia</taxon>
        <taxon>Eubacteriales</taxon>
        <taxon>Clostridiaceae</taxon>
        <taxon>Isachenkonia</taxon>
    </lineage>
</organism>
<evidence type="ECO:0000256" key="9">
    <source>
        <dbReference type="ARBA" id="ARBA00022777"/>
    </source>
</evidence>
<protein>
    <recommendedName>
        <fullName evidence="15">Aspartokinase</fullName>
        <ecNumber evidence="15">2.7.2.4</ecNumber>
    </recommendedName>
</protein>
<reference evidence="18 19" key="1">
    <citation type="submission" date="2019-04" db="EMBL/GenBank/DDBJ databases">
        <title>Isachenkonia alkalipeptolytica gen. nov. sp. nov. a new anaerobic, alkiliphilic organothrophic bacterium capable to reduce synthesized ferrihydrite isolated from a soda lake.</title>
        <authorList>
            <person name="Toshchakov S.V."/>
            <person name="Zavarzina D.G."/>
            <person name="Zhilina T.N."/>
            <person name="Kostrikina N.A."/>
            <person name="Kublanov I.V."/>
        </authorList>
    </citation>
    <scope>NUCLEOTIDE SEQUENCE [LARGE SCALE GENOMIC DNA]</scope>
    <source>
        <strain evidence="18 19">Z-1701</strain>
    </source>
</reference>
<dbReference type="PROSITE" id="PS00324">
    <property type="entry name" value="ASPARTOKINASE"/>
    <property type="match status" value="1"/>
</dbReference>
<feature type="domain" description="ACT" evidence="17">
    <location>
        <begin position="346"/>
        <end position="413"/>
    </location>
</feature>
<dbReference type="RefSeq" id="WP_160718342.1">
    <property type="nucleotide sequence ID" value="NZ_SUMG01000001.1"/>
</dbReference>
<evidence type="ECO:0000313" key="18">
    <source>
        <dbReference type="EMBL" id="NBG87037.1"/>
    </source>
</evidence>
<evidence type="ECO:0000259" key="17">
    <source>
        <dbReference type="PROSITE" id="PS51671"/>
    </source>
</evidence>
<dbReference type="GO" id="GO:0005829">
    <property type="term" value="C:cytosol"/>
    <property type="evidence" value="ECO:0007669"/>
    <property type="project" value="TreeGrafter"/>
</dbReference>
<gene>
    <name evidence="18" type="ORF">ISALK_00845</name>
</gene>
<dbReference type="GO" id="GO:0005524">
    <property type="term" value="F:ATP binding"/>
    <property type="evidence" value="ECO:0007669"/>
    <property type="project" value="UniProtKB-KW"/>
</dbReference>
<dbReference type="NCBIfam" id="TIGR00657">
    <property type="entry name" value="asp_kinases"/>
    <property type="match status" value="1"/>
</dbReference>
<evidence type="ECO:0000256" key="6">
    <source>
        <dbReference type="ARBA" id="ARBA00022605"/>
    </source>
</evidence>
<keyword evidence="11" id="KW-0220">Diaminopimelate biosynthesis</keyword>
<dbReference type="EC" id="2.7.2.4" evidence="15"/>
<sequence>MKILVQKYGGTSLGSLEKIKAVGEKIRKKNEEGYKILVVLSAMGSATNDLISLAQGITEKPSPREMDMLLATGEQTSISLLTMALIDRGCRAISYTGYQLGIETTALHQNAKIKKIDQEKILAAFEDYEVIVVAGFQGINEQQDYTTLGRGGSDTSAVALACILQARCEIYTDVEGIFTGDPGKLPKARKIENIGYQEMMEMSSLGAGVIHPRAVELAGKYKIPLYVASTFSDQPGTMIEDKEEKMEEAVITGITSSLEDVQITIHQLDPTTDHLYNLFSRLGEENINVDMISQTVVKGDLMNVSFTLPKADRERGRKLIEQWEGVNPHTKMDIMDINEDIAKISVVGLGMRSHSGVAAKVFQTMAENRIPIKMVTTSEISISWVVDSRYEKEVIRRIGEAFSLEEDNGKMDR</sequence>
<dbReference type="CDD" id="cd04246">
    <property type="entry name" value="AAK_AK-DapG-like"/>
    <property type="match status" value="1"/>
</dbReference>
<feature type="binding site" evidence="14">
    <location>
        <begin position="172"/>
        <end position="173"/>
    </location>
    <ligand>
        <name>ATP</name>
        <dbReference type="ChEBI" id="CHEBI:30616"/>
    </ligand>
</feature>
<evidence type="ECO:0000256" key="1">
    <source>
        <dbReference type="ARBA" id="ARBA00003121"/>
    </source>
</evidence>
<dbReference type="CDD" id="cd04923">
    <property type="entry name" value="ACT_AK-LysC-DapG-like_2"/>
    <property type="match status" value="1"/>
</dbReference>
<comment type="catalytic activity">
    <reaction evidence="13 15">
        <text>L-aspartate + ATP = 4-phospho-L-aspartate + ADP</text>
        <dbReference type="Rhea" id="RHEA:23776"/>
        <dbReference type="ChEBI" id="CHEBI:29991"/>
        <dbReference type="ChEBI" id="CHEBI:30616"/>
        <dbReference type="ChEBI" id="CHEBI:57535"/>
        <dbReference type="ChEBI" id="CHEBI:456216"/>
        <dbReference type="EC" id="2.7.2.4"/>
    </reaction>
</comment>
<evidence type="ECO:0000256" key="10">
    <source>
        <dbReference type="ARBA" id="ARBA00022840"/>
    </source>
</evidence>
<keyword evidence="9 15" id="KW-0418">Kinase</keyword>
<keyword evidence="12" id="KW-0457">Lysine biosynthesis</keyword>
<comment type="pathway">
    <text evidence="2 16">Amino-acid biosynthesis; L-lysine biosynthesis via DAP pathway; (S)-tetrahydrodipicolinate from L-aspartate: step 1/4.</text>
</comment>
<dbReference type="Pfam" id="PF22468">
    <property type="entry name" value="ACT_9"/>
    <property type="match status" value="1"/>
</dbReference>
<evidence type="ECO:0000256" key="2">
    <source>
        <dbReference type="ARBA" id="ARBA00004766"/>
    </source>
</evidence>
<evidence type="ECO:0000256" key="7">
    <source>
        <dbReference type="ARBA" id="ARBA00022679"/>
    </source>
</evidence>
<feature type="binding site" evidence="14">
    <location>
        <position position="74"/>
    </location>
    <ligand>
        <name>substrate</name>
    </ligand>
</feature>
<dbReference type="PIRSF" id="PIRSF000726">
    <property type="entry name" value="Asp_kin"/>
    <property type="match status" value="1"/>
</dbReference>
<keyword evidence="8 14" id="KW-0547">Nucleotide-binding</keyword>
<dbReference type="Gene3D" id="3.30.2130.10">
    <property type="entry name" value="VC0802-like"/>
    <property type="match status" value="1"/>
</dbReference>
<dbReference type="PROSITE" id="PS51671">
    <property type="entry name" value="ACT"/>
    <property type="match status" value="1"/>
</dbReference>
<dbReference type="FunFam" id="3.40.1160.10:FF:000002">
    <property type="entry name" value="Aspartokinase"/>
    <property type="match status" value="1"/>
</dbReference>
<comment type="pathway">
    <text evidence="3 16">Amino-acid biosynthesis; L-methionine biosynthesis via de novo pathway; L-homoserine from L-aspartate: step 1/3.</text>
</comment>
<evidence type="ECO:0000256" key="11">
    <source>
        <dbReference type="ARBA" id="ARBA00022915"/>
    </source>
</evidence>
<dbReference type="EMBL" id="SUMG01000001">
    <property type="protein sequence ID" value="NBG87037.1"/>
    <property type="molecule type" value="Genomic_DNA"/>
</dbReference>
<dbReference type="Gene3D" id="3.40.1160.10">
    <property type="entry name" value="Acetylglutamate kinase-like"/>
    <property type="match status" value="1"/>
</dbReference>
<dbReference type="SUPFAM" id="SSF53633">
    <property type="entry name" value="Carbamate kinase-like"/>
    <property type="match status" value="1"/>
</dbReference>
<evidence type="ECO:0000256" key="5">
    <source>
        <dbReference type="ARBA" id="ARBA00010122"/>
    </source>
</evidence>
<dbReference type="AlphaFoldDB" id="A0AA43XI68"/>
<comment type="caution">
    <text evidence="18">The sequence shown here is derived from an EMBL/GenBank/DDBJ whole genome shotgun (WGS) entry which is preliminary data.</text>
</comment>
<keyword evidence="6 16" id="KW-0028">Amino-acid biosynthesis</keyword>
<dbReference type="Pfam" id="PF00696">
    <property type="entry name" value="AA_kinase"/>
    <property type="match status" value="1"/>
</dbReference>
<dbReference type="InterPro" id="IPR054352">
    <property type="entry name" value="ACT_Aspartokinase"/>
</dbReference>
<dbReference type="InterPro" id="IPR045865">
    <property type="entry name" value="ACT-like_dom_sf"/>
</dbReference>
<dbReference type="InterPro" id="IPR018042">
    <property type="entry name" value="Aspartate_kinase_CS"/>
</dbReference>
<name>A0AA43XI68_9CLOT</name>
<comment type="pathway">
    <text evidence="4 16">Amino-acid biosynthesis; L-threonine biosynthesis; L-threonine from L-aspartate: step 1/5.</text>
</comment>
<dbReference type="InterPro" id="IPR036393">
    <property type="entry name" value="AceGlu_kinase-like_sf"/>
</dbReference>
<dbReference type="InterPro" id="IPR001341">
    <property type="entry name" value="Asp_kinase"/>
</dbReference>
<evidence type="ECO:0000256" key="12">
    <source>
        <dbReference type="ARBA" id="ARBA00023154"/>
    </source>
</evidence>
<keyword evidence="7 15" id="KW-0808">Transferase</keyword>
<evidence type="ECO:0000256" key="8">
    <source>
        <dbReference type="ARBA" id="ARBA00022741"/>
    </source>
</evidence>
<dbReference type="CDD" id="cd04891">
    <property type="entry name" value="ACT_AK-LysC-DapG-like_1"/>
    <property type="match status" value="1"/>
</dbReference>
<evidence type="ECO:0000256" key="4">
    <source>
        <dbReference type="ARBA" id="ARBA00005139"/>
    </source>
</evidence>
<feature type="binding site" evidence="14">
    <location>
        <position position="47"/>
    </location>
    <ligand>
        <name>substrate</name>
    </ligand>
</feature>
<evidence type="ECO:0000256" key="16">
    <source>
        <dbReference type="RuleBase" id="RU004249"/>
    </source>
</evidence>
<comment type="function">
    <text evidence="1">Catalyzes the phosphorylation of the beta-carboxyl group of aspartic acid with ATP to yield 4-phospho-L-aspartate, which is involved in the branched biosynthetic pathway leading to the biosynthesis of amino acids threonine, isoleucine and methionine.</text>
</comment>
<evidence type="ECO:0000313" key="19">
    <source>
        <dbReference type="Proteomes" id="UP000449710"/>
    </source>
</evidence>
<dbReference type="InterPro" id="IPR005260">
    <property type="entry name" value="Asp_kin_monofn"/>
</dbReference>
<keyword evidence="19" id="KW-1185">Reference proteome</keyword>
<dbReference type="GO" id="GO:0009089">
    <property type="term" value="P:lysine biosynthetic process via diaminopimelate"/>
    <property type="evidence" value="ECO:0007669"/>
    <property type="project" value="InterPro"/>
</dbReference>
<dbReference type="GO" id="GO:0009090">
    <property type="term" value="P:homoserine biosynthetic process"/>
    <property type="evidence" value="ECO:0007669"/>
    <property type="project" value="TreeGrafter"/>
</dbReference>